<dbReference type="InterPro" id="IPR027417">
    <property type="entry name" value="P-loop_NTPase"/>
</dbReference>
<comment type="caution">
    <text evidence="10">The sequence shown here is derived from an EMBL/GenBank/DDBJ whole genome shotgun (WGS) entry which is preliminary data.</text>
</comment>
<keyword evidence="4 9" id="KW-0547">Nucleotide-binding</keyword>
<dbReference type="UniPathway" id="UPA00078">
    <property type="reaction ID" value="UER00161"/>
</dbReference>
<dbReference type="GO" id="GO:0009102">
    <property type="term" value="P:biotin biosynthetic process"/>
    <property type="evidence" value="ECO:0007669"/>
    <property type="project" value="UniProtKB-UniRule"/>
</dbReference>
<evidence type="ECO:0000256" key="1">
    <source>
        <dbReference type="ARBA" id="ARBA00022490"/>
    </source>
</evidence>
<feature type="active site" evidence="9">
    <location>
        <position position="34"/>
    </location>
</feature>
<dbReference type="AlphaFoldDB" id="A0A562TWZ1"/>
<evidence type="ECO:0000256" key="8">
    <source>
        <dbReference type="ARBA" id="ARBA00047386"/>
    </source>
</evidence>
<evidence type="ECO:0000256" key="4">
    <source>
        <dbReference type="ARBA" id="ARBA00022741"/>
    </source>
</evidence>
<comment type="caution">
    <text evidence="9">Lacks conserved residue(s) required for the propagation of feature annotation.</text>
</comment>
<comment type="subunit">
    <text evidence="9">Homodimer.</text>
</comment>
<accession>A0A562TWZ1</accession>
<gene>
    <name evidence="9" type="primary">bioD</name>
    <name evidence="10" type="ORF">JN11_03218</name>
</gene>
<keyword evidence="7 9" id="KW-0460">Magnesium</keyword>
<protein>
    <recommendedName>
        <fullName evidence="9">ATP-dependent dethiobiotin synthetase BioD</fullName>
        <ecNumber evidence="9">6.3.3.3</ecNumber>
    </recommendedName>
    <alternativeName>
        <fullName evidence="9">DTB synthetase</fullName>
        <shortName evidence="9">DTBS</shortName>
    </alternativeName>
    <alternativeName>
        <fullName evidence="9">Dethiobiotin synthase</fullName>
    </alternativeName>
</protein>
<feature type="binding site" evidence="9">
    <location>
        <begin position="14"/>
        <end position="19"/>
    </location>
    <ligand>
        <name>ATP</name>
        <dbReference type="ChEBI" id="CHEBI:30616"/>
    </ligand>
</feature>
<dbReference type="NCBIfam" id="TIGR00347">
    <property type="entry name" value="bioD"/>
    <property type="match status" value="1"/>
</dbReference>
<organism evidence="10 11">
    <name type="scientific">Mucilaginibacter frigoritolerans</name>
    <dbReference type="NCBI Taxonomy" id="652788"/>
    <lineage>
        <taxon>Bacteria</taxon>
        <taxon>Pseudomonadati</taxon>
        <taxon>Bacteroidota</taxon>
        <taxon>Sphingobacteriia</taxon>
        <taxon>Sphingobacteriales</taxon>
        <taxon>Sphingobacteriaceae</taxon>
        <taxon>Mucilaginibacter</taxon>
    </lineage>
</organism>
<evidence type="ECO:0000256" key="6">
    <source>
        <dbReference type="ARBA" id="ARBA00022840"/>
    </source>
</evidence>
<dbReference type="PIRSF" id="PIRSF006755">
    <property type="entry name" value="DTB_synth"/>
    <property type="match status" value="1"/>
</dbReference>
<comment type="pathway">
    <text evidence="9">Cofactor biosynthesis; biotin biosynthesis; biotin from 7,8-diaminononanoate: step 1/2.</text>
</comment>
<feature type="binding site" evidence="9">
    <location>
        <position position="18"/>
    </location>
    <ligand>
        <name>Mg(2+)</name>
        <dbReference type="ChEBI" id="CHEBI:18420"/>
    </ligand>
</feature>
<dbReference type="GO" id="GO:0004141">
    <property type="term" value="F:dethiobiotin synthase activity"/>
    <property type="evidence" value="ECO:0007669"/>
    <property type="project" value="UniProtKB-UniRule"/>
</dbReference>
<dbReference type="PANTHER" id="PTHR43210:SF2">
    <property type="entry name" value="ATP-DEPENDENT DETHIOBIOTIN SYNTHETASE BIOD 2"/>
    <property type="match status" value="1"/>
</dbReference>
<keyword evidence="11" id="KW-1185">Reference proteome</keyword>
<dbReference type="PANTHER" id="PTHR43210">
    <property type="entry name" value="DETHIOBIOTIN SYNTHETASE"/>
    <property type="match status" value="1"/>
</dbReference>
<comment type="cofactor">
    <cofactor evidence="9">
        <name>Mg(2+)</name>
        <dbReference type="ChEBI" id="CHEBI:18420"/>
    </cofactor>
</comment>
<comment type="catalytic activity">
    <reaction evidence="9">
        <text>(7R,8S)-7,8-diammoniononanoate + CO2 + ATP = (4R,5S)-dethiobiotin + ADP + phosphate + 3 H(+)</text>
        <dbReference type="Rhea" id="RHEA:15805"/>
        <dbReference type="ChEBI" id="CHEBI:15378"/>
        <dbReference type="ChEBI" id="CHEBI:16526"/>
        <dbReference type="ChEBI" id="CHEBI:30616"/>
        <dbReference type="ChEBI" id="CHEBI:43474"/>
        <dbReference type="ChEBI" id="CHEBI:149469"/>
        <dbReference type="ChEBI" id="CHEBI:149473"/>
        <dbReference type="ChEBI" id="CHEBI:456216"/>
        <dbReference type="EC" id="6.3.3.3"/>
    </reaction>
</comment>
<dbReference type="RefSeq" id="WP_144914108.1">
    <property type="nucleotide sequence ID" value="NZ_VLLI01000009.1"/>
</dbReference>
<dbReference type="Gene3D" id="3.40.50.300">
    <property type="entry name" value="P-loop containing nucleotide triphosphate hydrolases"/>
    <property type="match status" value="1"/>
</dbReference>
<dbReference type="EMBL" id="VLLI01000009">
    <property type="protein sequence ID" value="TWI98139.1"/>
    <property type="molecule type" value="Genomic_DNA"/>
</dbReference>
<dbReference type="GO" id="GO:0000287">
    <property type="term" value="F:magnesium ion binding"/>
    <property type="evidence" value="ECO:0007669"/>
    <property type="project" value="UniProtKB-UniRule"/>
</dbReference>
<dbReference type="OrthoDB" id="9802097at2"/>
<comment type="function">
    <text evidence="9">Catalyzes a mechanistically unusual reaction, the ATP-dependent insertion of CO2 between the N7 and N8 nitrogen atoms of 7,8-diaminopelargonic acid (DAPA, also called 7,8-diammoniononanoate) to form a ureido ring.</text>
</comment>
<dbReference type="GO" id="GO:0005524">
    <property type="term" value="F:ATP binding"/>
    <property type="evidence" value="ECO:0007669"/>
    <property type="project" value="UniProtKB-UniRule"/>
</dbReference>
<comment type="similarity">
    <text evidence="9">Belongs to the dethiobiotin synthetase family.</text>
</comment>
<dbReference type="Proteomes" id="UP000317010">
    <property type="component" value="Unassembled WGS sequence"/>
</dbReference>
<evidence type="ECO:0000256" key="7">
    <source>
        <dbReference type="ARBA" id="ARBA00022842"/>
    </source>
</evidence>
<dbReference type="SUPFAM" id="SSF52540">
    <property type="entry name" value="P-loop containing nucleoside triphosphate hydrolases"/>
    <property type="match status" value="1"/>
</dbReference>
<keyword evidence="5 9" id="KW-0093">Biotin biosynthesis</keyword>
<feature type="binding site" evidence="9">
    <location>
        <position position="186"/>
    </location>
    <ligand>
        <name>ATP</name>
        <dbReference type="ChEBI" id="CHEBI:30616"/>
    </ligand>
</feature>
<evidence type="ECO:0000256" key="5">
    <source>
        <dbReference type="ARBA" id="ARBA00022756"/>
    </source>
</evidence>
<evidence type="ECO:0000313" key="10">
    <source>
        <dbReference type="EMBL" id="TWI98139.1"/>
    </source>
</evidence>
<feature type="binding site" evidence="9">
    <location>
        <position position="38"/>
    </location>
    <ligand>
        <name>substrate</name>
    </ligand>
</feature>
<feature type="binding site" evidence="9">
    <location>
        <position position="45"/>
    </location>
    <ligand>
        <name>ATP</name>
        <dbReference type="ChEBI" id="CHEBI:30616"/>
    </ligand>
</feature>
<keyword evidence="6 9" id="KW-0067">ATP-binding</keyword>
<comment type="subcellular location">
    <subcellularLocation>
        <location evidence="9">Cytoplasm</location>
    </subcellularLocation>
</comment>
<name>A0A562TWZ1_9SPHI</name>
<comment type="catalytic activity">
    <reaction evidence="8">
        <text>(7R,8S)-8-amino-7-(carboxyamino)nonanoate + ATP = (4R,5S)-dethiobiotin + ADP + phosphate + H(+)</text>
        <dbReference type="Rhea" id="RHEA:63684"/>
        <dbReference type="ChEBI" id="CHEBI:15378"/>
        <dbReference type="ChEBI" id="CHEBI:30616"/>
        <dbReference type="ChEBI" id="CHEBI:43474"/>
        <dbReference type="ChEBI" id="CHEBI:149470"/>
        <dbReference type="ChEBI" id="CHEBI:149473"/>
        <dbReference type="ChEBI" id="CHEBI:456216"/>
    </reaction>
</comment>
<dbReference type="InterPro" id="IPR004472">
    <property type="entry name" value="DTB_synth_BioD"/>
</dbReference>
<feature type="binding site" evidence="9">
    <location>
        <begin position="101"/>
        <end position="104"/>
    </location>
    <ligand>
        <name>ATP</name>
        <dbReference type="ChEBI" id="CHEBI:30616"/>
    </ligand>
</feature>
<dbReference type="CDD" id="cd03109">
    <property type="entry name" value="DTBS"/>
    <property type="match status" value="1"/>
</dbReference>
<evidence type="ECO:0000256" key="3">
    <source>
        <dbReference type="ARBA" id="ARBA00022723"/>
    </source>
</evidence>
<evidence type="ECO:0000256" key="9">
    <source>
        <dbReference type="HAMAP-Rule" id="MF_00336"/>
    </source>
</evidence>
<evidence type="ECO:0000313" key="11">
    <source>
        <dbReference type="Proteomes" id="UP000317010"/>
    </source>
</evidence>
<keyword evidence="1 9" id="KW-0963">Cytoplasm</keyword>
<proteinExistence type="inferred from homology"/>
<dbReference type="Pfam" id="PF13500">
    <property type="entry name" value="AAA_26"/>
    <property type="match status" value="1"/>
</dbReference>
<sequence length="206" mass="22765">MPDKPIFITGIGTGIGKTIVSAAIVEKLKADYWKPVQSGDLDTSDTLTVKKLISNKDSVFYPETYRLSQPFSPHKSAAIDGVMIDPDKFILPKTKNTLIIEGAGGLMVPLNNNFLIIDLIKQLDAEVILVSRNYLGSINHTLLSIYALQQQNIPIKGIIFNGLKDIYSKEFIINFTGIEVLGHLPEYDTIDKKAIIDAGDYIDLVK</sequence>
<feature type="binding site" evidence="9">
    <location>
        <position position="101"/>
    </location>
    <ligand>
        <name>Mg(2+)</name>
        <dbReference type="ChEBI" id="CHEBI:18420"/>
    </ligand>
</feature>
<reference evidence="10 11" key="1">
    <citation type="submission" date="2019-07" db="EMBL/GenBank/DDBJ databases">
        <title>Genomic Encyclopedia of Archaeal and Bacterial Type Strains, Phase II (KMG-II): from individual species to whole genera.</title>
        <authorList>
            <person name="Goeker M."/>
        </authorList>
    </citation>
    <scope>NUCLEOTIDE SEQUENCE [LARGE SCALE GENOMIC DNA]</scope>
    <source>
        <strain evidence="10 11">ATCC BAA-1854</strain>
    </source>
</reference>
<evidence type="ECO:0000256" key="2">
    <source>
        <dbReference type="ARBA" id="ARBA00022598"/>
    </source>
</evidence>
<keyword evidence="2 9" id="KW-0436">Ligase</keyword>
<dbReference type="HAMAP" id="MF_00336">
    <property type="entry name" value="BioD"/>
    <property type="match status" value="1"/>
</dbReference>
<feature type="binding site" evidence="9">
    <location>
        <position position="45"/>
    </location>
    <ligand>
        <name>Mg(2+)</name>
        <dbReference type="ChEBI" id="CHEBI:18420"/>
    </ligand>
</feature>
<keyword evidence="3 9" id="KW-0479">Metal-binding</keyword>
<dbReference type="EC" id="6.3.3.3" evidence="9"/>
<dbReference type="GO" id="GO:0005829">
    <property type="term" value="C:cytosol"/>
    <property type="evidence" value="ECO:0007669"/>
    <property type="project" value="TreeGrafter"/>
</dbReference>